<evidence type="ECO:0000256" key="1">
    <source>
        <dbReference type="SAM" id="MobiDB-lite"/>
    </source>
</evidence>
<dbReference type="InterPro" id="IPR034032">
    <property type="entry name" value="Zn_MMP-like_bac"/>
</dbReference>
<reference evidence="5" key="1">
    <citation type="submission" date="2021-05" db="EMBL/GenBank/DDBJ databases">
        <title>Complete genome sequence of the cellulolytic planctomycete Telmatocola sphagniphila SP2T and characterization of the first cellulase from planctomycetes.</title>
        <authorList>
            <person name="Rakitin A.L."/>
            <person name="Beletsky A.V."/>
            <person name="Naumoff D.G."/>
            <person name="Kulichevskaya I.S."/>
            <person name="Mardanov A.V."/>
            <person name="Ravin N.V."/>
            <person name="Dedysh S.N."/>
        </authorList>
    </citation>
    <scope>NUCLEOTIDE SEQUENCE</scope>
    <source>
        <strain evidence="5">SP2T</strain>
    </source>
</reference>
<keyword evidence="5" id="KW-0482">Metalloprotease</keyword>
<dbReference type="AlphaFoldDB" id="A0A8E6B9K8"/>
<dbReference type="GO" id="GO:0008237">
    <property type="term" value="F:metallopeptidase activity"/>
    <property type="evidence" value="ECO:0007669"/>
    <property type="project" value="UniProtKB-KW"/>
</dbReference>
<dbReference type="Pfam" id="PF17148">
    <property type="entry name" value="DUF5117"/>
    <property type="match status" value="1"/>
</dbReference>
<evidence type="ECO:0000313" key="5">
    <source>
        <dbReference type="EMBL" id="QVL34407.1"/>
    </source>
</evidence>
<feature type="domain" description="DUF5117" evidence="3">
    <location>
        <begin position="75"/>
        <end position="247"/>
    </location>
</feature>
<feature type="domain" description="EcxA zinc-binding" evidence="2">
    <location>
        <begin position="482"/>
        <end position="807"/>
    </location>
</feature>
<dbReference type="Pfam" id="PF17162">
    <property type="entry name" value="DUF5118"/>
    <property type="match status" value="1"/>
</dbReference>
<dbReference type="InterPro" id="IPR033413">
    <property type="entry name" value="DUF5117"/>
</dbReference>
<protein>
    <submittedName>
        <fullName evidence="5">Zinc-dependent metalloprotease</fullName>
    </submittedName>
</protein>
<dbReference type="Proteomes" id="UP000676194">
    <property type="component" value="Chromosome"/>
</dbReference>
<evidence type="ECO:0000259" key="3">
    <source>
        <dbReference type="Pfam" id="PF17148"/>
    </source>
</evidence>
<dbReference type="EMBL" id="CP074694">
    <property type="protein sequence ID" value="QVL34407.1"/>
    <property type="molecule type" value="Genomic_DNA"/>
</dbReference>
<dbReference type="InterPro" id="IPR024079">
    <property type="entry name" value="MetalloPept_cat_dom_sf"/>
</dbReference>
<keyword evidence="6" id="KW-1185">Reference proteome</keyword>
<dbReference type="InterPro" id="IPR032534">
    <property type="entry name" value="EcxA_zinc-bd"/>
</dbReference>
<keyword evidence="5" id="KW-0378">Hydrolase</keyword>
<dbReference type="PANTHER" id="PTHR38478:SF1">
    <property type="entry name" value="ZINC DEPENDENT METALLOPROTEASE DOMAIN LIPOPROTEIN"/>
    <property type="match status" value="1"/>
</dbReference>
<sequence>MNEGFRRPDPRILEFANISRGAKVQEGLFKVYQKEDAAYLELQPQHLGKPILCPIAVAKGAGMGGMTLNFDEQWVLLFKRAGEKVHLIRRNVHFKARAGTPTARAVDITYTDSVLMSLRIAAINQMNQGLLINLNDIFMTDFAELNLGAFDSSRSVWGKIKVFPRNIELEVQATYSSGRFGGGDSNIDSRGQTVVIHYGLAELPDGGYQPRVADDRVGYFVTAVKDFSSTSKDTAFVRYVNRWRLEPADQIDVKNGKLSVPKRSIKFYIEKTVPHEYRAAVQEGILEWNKAFEKIGFRNAIEVVQQRDDEDFDPEDMNYNTFRWITSDSAFAMGPSRANPLTGEILDADIIFDADLIRFWKQERQIFRQNGIEFESPSSILAMDMGFGLNHQLLNRRSINGDWNESPKRMSESQSLNRLRAIQQGVCQCGSHMKYELGMAALAQIQRELLPQPKEKAPGDKDKPKDKDKEKSDKEKADANKDKILDELIHQAIKAIVMHEVGHTLGLRHNFKGSTMLANDQLHDTKITHEKGLLGSVMDYAPVNLAPKGVKQGDYFTTTLGPYDFWAIEYAYKPLTGGTDGEVTELKKIASRGASEAGLDYGTDEDTFLTSDPLINRWDMGNDVMKFSQDRMLIAQELLKNLANQVVDEGEGYQRTRVAFNLLLNQYGNSSYLIAKYVGGEHAYRDHRGDPKGRDPLVPVNTTKQREALKFLQENIFTDKTFQYPPDLLRKLAVDRWSHWGADTDSTDFSVHNRVLSIQRMAMNQLLSVSALERIQNNSLKSEKDGKPLQISEVFRTITDGVWSDLPKGDKKATASSAIRRNLQREHLKKLSEIVLGEKSGGFGIMFFFSGGGSLPPDAKSLAFAHLKEINKRIEAALKDKPADADETTLAHLEECHDRIAKILNASMQIND</sequence>
<evidence type="ECO:0000259" key="2">
    <source>
        <dbReference type="Pfam" id="PF16313"/>
    </source>
</evidence>
<dbReference type="SUPFAM" id="SSF55486">
    <property type="entry name" value="Metalloproteases ('zincins'), catalytic domain"/>
    <property type="match status" value="1"/>
</dbReference>
<name>A0A8E6B9K8_9BACT</name>
<dbReference type="InterPro" id="IPR033428">
    <property type="entry name" value="DUF5118"/>
</dbReference>
<accession>A0A8E6B9K8</accession>
<evidence type="ECO:0000313" key="6">
    <source>
        <dbReference type="Proteomes" id="UP000676194"/>
    </source>
</evidence>
<dbReference type="KEGG" id="tsph:KIH39_11015"/>
<organism evidence="5 6">
    <name type="scientific">Telmatocola sphagniphila</name>
    <dbReference type="NCBI Taxonomy" id="1123043"/>
    <lineage>
        <taxon>Bacteria</taxon>
        <taxon>Pseudomonadati</taxon>
        <taxon>Planctomycetota</taxon>
        <taxon>Planctomycetia</taxon>
        <taxon>Gemmatales</taxon>
        <taxon>Gemmataceae</taxon>
    </lineage>
</organism>
<dbReference type="RefSeq" id="WP_213499377.1">
    <property type="nucleotide sequence ID" value="NZ_CP074694.1"/>
</dbReference>
<feature type="domain" description="DUF5118" evidence="4">
    <location>
        <begin position="18"/>
        <end position="53"/>
    </location>
</feature>
<feature type="region of interest" description="Disordered" evidence="1">
    <location>
        <begin position="450"/>
        <end position="479"/>
    </location>
</feature>
<gene>
    <name evidence="5" type="ORF">KIH39_11015</name>
</gene>
<dbReference type="Pfam" id="PF16313">
    <property type="entry name" value="DUF4953"/>
    <property type="match status" value="1"/>
</dbReference>
<dbReference type="CDD" id="cd04276">
    <property type="entry name" value="ZnMc_MMP_like_2"/>
    <property type="match status" value="1"/>
</dbReference>
<evidence type="ECO:0000259" key="4">
    <source>
        <dbReference type="Pfam" id="PF17162"/>
    </source>
</evidence>
<proteinExistence type="predicted"/>
<keyword evidence="5" id="KW-0645">Protease</keyword>
<dbReference type="Gene3D" id="3.40.390.10">
    <property type="entry name" value="Collagenase (Catalytic Domain)"/>
    <property type="match status" value="1"/>
</dbReference>
<dbReference type="PANTHER" id="PTHR38478">
    <property type="entry name" value="PEPTIDASE M1A AND M12B"/>
    <property type="match status" value="1"/>
</dbReference>
<feature type="compositionally biased region" description="Basic and acidic residues" evidence="1">
    <location>
        <begin position="453"/>
        <end position="479"/>
    </location>
</feature>